<evidence type="ECO:0000313" key="3">
    <source>
        <dbReference type="EMBL" id="CAG5928034.1"/>
    </source>
</evidence>
<comment type="caution">
    <text evidence="3">The sequence shown here is derived from an EMBL/GenBank/DDBJ whole genome shotgun (WGS) entry which is preliminary data.</text>
</comment>
<reference evidence="3" key="1">
    <citation type="submission" date="2021-05" db="EMBL/GenBank/DDBJ databases">
        <authorList>
            <person name="Tigano A."/>
        </authorList>
    </citation>
    <scope>NUCLEOTIDE SEQUENCE</scope>
</reference>
<name>A0A8S4B7A8_9TELE</name>
<protein>
    <submittedName>
        <fullName evidence="3">(Atlantic silverside) hypothetical protein</fullName>
    </submittedName>
</protein>
<feature type="region of interest" description="Disordered" evidence="1">
    <location>
        <begin position="78"/>
        <end position="99"/>
    </location>
</feature>
<feature type="transmembrane region" description="Helical" evidence="2">
    <location>
        <begin position="116"/>
        <end position="136"/>
    </location>
</feature>
<keyword evidence="4" id="KW-1185">Reference proteome</keyword>
<dbReference type="EMBL" id="CAJRST010012224">
    <property type="protein sequence ID" value="CAG5928034.1"/>
    <property type="molecule type" value="Genomic_DNA"/>
</dbReference>
<feature type="region of interest" description="Disordered" evidence="1">
    <location>
        <begin position="1"/>
        <end position="64"/>
    </location>
</feature>
<dbReference type="PANTHER" id="PTHR14680:SF1">
    <property type="entry name" value="REQUIRED FOR DRUG-INDUCED DEATH PROTEIN 1"/>
    <property type="match status" value="1"/>
</dbReference>
<dbReference type="Pfam" id="PF15828">
    <property type="entry name" value="RDD1"/>
    <property type="match status" value="1"/>
</dbReference>
<organism evidence="3 4">
    <name type="scientific">Menidia menidia</name>
    <name type="common">Atlantic silverside</name>
    <dbReference type="NCBI Taxonomy" id="238744"/>
    <lineage>
        <taxon>Eukaryota</taxon>
        <taxon>Metazoa</taxon>
        <taxon>Chordata</taxon>
        <taxon>Craniata</taxon>
        <taxon>Vertebrata</taxon>
        <taxon>Euteleostomi</taxon>
        <taxon>Actinopterygii</taxon>
        <taxon>Neopterygii</taxon>
        <taxon>Teleostei</taxon>
        <taxon>Neoteleostei</taxon>
        <taxon>Acanthomorphata</taxon>
        <taxon>Ovalentaria</taxon>
        <taxon>Atherinomorphae</taxon>
        <taxon>Atheriniformes</taxon>
        <taxon>Atherinopsidae</taxon>
        <taxon>Menidiinae</taxon>
        <taxon>Menidia</taxon>
    </lineage>
</organism>
<gene>
    <name evidence="3" type="ORF">MMEN_LOCUS11705</name>
</gene>
<dbReference type="InterPro" id="IPR031667">
    <property type="entry name" value="RDD1"/>
</dbReference>
<evidence type="ECO:0000313" key="4">
    <source>
        <dbReference type="Proteomes" id="UP000677803"/>
    </source>
</evidence>
<feature type="compositionally biased region" description="Basic residues" evidence="1">
    <location>
        <begin position="88"/>
        <end position="99"/>
    </location>
</feature>
<sequence>MKPKSLHSRLFDRNSVSSSGATLSVRAAKYQRHVDCADQSEKPEQSPSNDGWPVAEESGQYERPREMHFAFTQERYEQLMDDETREERKKRKKESYKKVKKNVGKALRSTWKCLKLGLYNFAFGYSTPVTIAAAFVPDFHPGRDRT</sequence>
<dbReference type="AlphaFoldDB" id="A0A8S4B7A8"/>
<feature type="compositionally biased region" description="Basic and acidic residues" evidence="1">
    <location>
        <begin position="32"/>
        <end position="44"/>
    </location>
</feature>
<accession>A0A8S4B7A8</accession>
<keyword evidence="2" id="KW-0472">Membrane</keyword>
<dbReference type="Proteomes" id="UP000677803">
    <property type="component" value="Unassembled WGS sequence"/>
</dbReference>
<keyword evidence="2" id="KW-1133">Transmembrane helix</keyword>
<dbReference type="OrthoDB" id="8904409at2759"/>
<dbReference type="PANTHER" id="PTHR14680">
    <property type="entry name" value="SI:DKEY-126G1.9-RELATED"/>
    <property type="match status" value="1"/>
</dbReference>
<proteinExistence type="predicted"/>
<evidence type="ECO:0000256" key="1">
    <source>
        <dbReference type="SAM" id="MobiDB-lite"/>
    </source>
</evidence>
<evidence type="ECO:0000256" key="2">
    <source>
        <dbReference type="SAM" id="Phobius"/>
    </source>
</evidence>
<keyword evidence="2" id="KW-0812">Transmembrane</keyword>